<dbReference type="AlphaFoldDB" id="A0A5C5XDI7"/>
<dbReference type="Proteomes" id="UP000316095">
    <property type="component" value="Unassembled WGS sequence"/>
</dbReference>
<accession>A0A5C5XDI7</accession>
<comment type="caution">
    <text evidence="2">The sequence shown here is derived from an EMBL/GenBank/DDBJ whole genome shotgun (WGS) entry which is preliminary data.</text>
</comment>
<protein>
    <recommendedName>
        <fullName evidence="4">DUF3299 domain-containing protein</fullName>
    </recommendedName>
</protein>
<feature type="transmembrane region" description="Helical" evidence="1">
    <location>
        <begin position="79"/>
        <end position="101"/>
    </location>
</feature>
<organism evidence="2 3">
    <name type="scientific">Rubinisphaera italica</name>
    <dbReference type="NCBI Taxonomy" id="2527969"/>
    <lineage>
        <taxon>Bacteria</taxon>
        <taxon>Pseudomonadati</taxon>
        <taxon>Planctomycetota</taxon>
        <taxon>Planctomycetia</taxon>
        <taxon>Planctomycetales</taxon>
        <taxon>Planctomycetaceae</taxon>
        <taxon>Rubinisphaera</taxon>
    </lineage>
</organism>
<keyword evidence="1" id="KW-0812">Transmembrane</keyword>
<dbReference type="Gene3D" id="2.40.50.870">
    <property type="entry name" value="Protein of unknown function (DUF3299)"/>
    <property type="match status" value="1"/>
</dbReference>
<dbReference type="EMBL" id="SJPG01000001">
    <property type="protein sequence ID" value="TWT61166.1"/>
    <property type="molecule type" value="Genomic_DNA"/>
</dbReference>
<name>A0A5C5XDI7_9PLAN</name>
<reference evidence="2 3" key="1">
    <citation type="submission" date="2019-02" db="EMBL/GenBank/DDBJ databases">
        <title>Deep-cultivation of Planctomycetes and their phenomic and genomic characterization uncovers novel biology.</title>
        <authorList>
            <person name="Wiegand S."/>
            <person name="Jogler M."/>
            <person name="Boedeker C."/>
            <person name="Pinto D."/>
            <person name="Vollmers J."/>
            <person name="Rivas-Marin E."/>
            <person name="Kohn T."/>
            <person name="Peeters S.H."/>
            <person name="Heuer A."/>
            <person name="Rast P."/>
            <person name="Oberbeckmann S."/>
            <person name="Bunk B."/>
            <person name="Jeske O."/>
            <person name="Meyerdierks A."/>
            <person name="Storesund J.E."/>
            <person name="Kallscheuer N."/>
            <person name="Luecker S."/>
            <person name="Lage O.M."/>
            <person name="Pohl T."/>
            <person name="Merkel B.J."/>
            <person name="Hornburger P."/>
            <person name="Mueller R.-W."/>
            <person name="Bruemmer F."/>
            <person name="Labrenz M."/>
            <person name="Spormann A.M."/>
            <person name="Op Den Camp H."/>
            <person name="Overmann J."/>
            <person name="Amann R."/>
            <person name="Jetten M.S.M."/>
            <person name="Mascher T."/>
            <person name="Medema M.H."/>
            <person name="Devos D.P."/>
            <person name="Kaster A.-K."/>
            <person name="Ovreas L."/>
            <person name="Rohde M."/>
            <person name="Galperin M.Y."/>
            <person name="Jogler C."/>
        </authorList>
    </citation>
    <scope>NUCLEOTIDE SEQUENCE [LARGE SCALE GENOMIC DNA]</scope>
    <source>
        <strain evidence="2 3">Pan54</strain>
    </source>
</reference>
<evidence type="ECO:0000313" key="2">
    <source>
        <dbReference type="EMBL" id="TWT61166.1"/>
    </source>
</evidence>
<evidence type="ECO:0008006" key="4">
    <source>
        <dbReference type="Google" id="ProtNLM"/>
    </source>
</evidence>
<keyword evidence="1" id="KW-1133">Transmembrane helix</keyword>
<feature type="transmembrane region" description="Helical" evidence="1">
    <location>
        <begin position="43"/>
        <end position="67"/>
    </location>
</feature>
<proteinExistence type="predicted"/>
<dbReference type="Pfam" id="PF11736">
    <property type="entry name" value="DUF3299"/>
    <property type="match status" value="1"/>
</dbReference>
<sequence length="235" mass="25118" precursor="true">MSTMAPDTTFTPQDLQANEFDYRPTPVIVPVAVVLGLVSASSLLGIVGVILAVIGFVVSLVAVWTIATSDGAYSGKWAALIAMMLSLVFGIAGMGSQIYAYSTEVPEGYRRVSFSQEISAKGFAVEEGKIGLHPDVAKLVDKPIFLKGYMYPQRQTKGLSQFLLLKDTGECCFGGQPKPTDMILIKMQDDAGANYSQGRVAVAGTLKLTSDTTPEGLQPVYSIEAIKCENSRSAF</sequence>
<evidence type="ECO:0000313" key="3">
    <source>
        <dbReference type="Proteomes" id="UP000316095"/>
    </source>
</evidence>
<evidence type="ECO:0000256" key="1">
    <source>
        <dbReference type="SAM" id="Phobius"/>
    </source>
</evidence>
<dbReference type="InterPro" id="IPR021727">
    <property type="entry name" value="DUF3299"/>
</dbReference>
<keyword evidence="1" id="KW-0472">Membrane</keyword>
<dbReference type="OrthoDB" id="279013at2"/>
<gene>
    <name evidence="2" type="ORF">Pan54_19010</name>
</gene>
<keyword evidence="3" id="KW-1185">Reference proteome</keyword>